<dbReference type="AlphaFoldDB" id="A0A813RBK9"/>
<comment type="caution">
    <text evidence="3">The sequence shown here is derived from an EMBL/GenBank/DDBJ whole genome shotgun (WGS) entry which is preliminary data.</text>
</comment>
<keyword evidence="2" id="KW-0812">Transmembrane</keyword>
<dbReference type="Gene3D" id="2.130.10.130">
    <property type="entry name" value="Integrin alpha, N-terminal"/>
    <property type="match status" value="1"/>
</dbReference>
<gene>
    <name evidence="3" type="ORF">IZO911_LOCUS5861</name>
</gene>
<evidence type="ECO:0000256" key="2">
    <source>
        <dbReference type="SAM" id="Phobius"/>
    </source>
</evidence>
<dbReference type="SUPFAM" id="SSF69318">
    <property type="entry name" value="Integrin alpha N-terminal domain"/>
    <property type="match status" value="1"/>
</dbReference>
<protein>
    <submittedName>
        <fullName evidence="3">Uncharacterized protein</fullName>
    </submittedName>
</protein>
<dbReference type="EMBL" id="CAJNOE010000035">
    <property type="protein sequence ID" value="CAF0781318.1"/>
    <property type="molecule type" value="Genomic_DNA"/>
</dbReference>
<keyword evidence="1" id="KW-0732">Signal</keyword>
<proteinExistence type="predicted"/>
<accession>A0A813RBK9</accession>
<keyword evidence="2" id="KW-0472">Membrane</keyword>
<evidence type="ECO:0000313" key="4">
    <source>
        <dbReference type="Proteomes" id="UP000663860"/>
    </source>
</evidence>
<dbReference type="InterPro" id="IPR013517">
    <property type="entry name" value="FG-GAP"/>
</dbReference>
<dbReference type="InterPro" id="IPR028994">
    <property type="entry name" value="Integrin_alpha_N"/>
</dbReference>
<sequence>MSATVHPSNNVESTTDVLSTSSAAVTGRKLSRSQKVLIIVGCFVGLGLIATVIVVTRRGSSSLSSSLASSETTMTSVGPPCEILTFAPSFTRNLEYSLRLIATGNFNGDKYTDLVIFYLLENTMEILFGCTNGSFEGQGSLRTLEGAVSSAKIADFNGDKHADIAMIYLLDYGLSVILGDGTLL</sequence>
<dbReference type="Pfam" id="PF13517">
    <property type="entry name" value="FG-GAP_3"/>
    <property type="match status" value="1"/>
</dbReference>
<evidence type="ECO:0000256" key="1">
    <source>
        <dbReference type="ARBA" id="ARBA00022729"/>
    </source>
</evidence>
<keyword evidence="2" id="KW-1133">Transmembrane helix</keyword>
<name>A0A813RBK9_9BILA</name>
<organism evidence="3 4">
    <name type="scientific">Adineta steineri</name>
    <dbReference type="NCBI Taxonomy" id="433720"/>
    <lineage>
        <taxon>Eukaryota</taxon>
        <taxon>Metazoa</taxon>
        <taxon>Spiralia</taxon>
        <taxon>Gnathifera</taxon>
        <taxon>Rotifera</taxon>
        <taxon>Eurotatoria</taxon>
        <taxon>Bdelloidea</taxon>
        <taxon>Adinetida</taxon>
        <taxon>Adinetidae</taxon>
        <taxon>Adineta</taxon>
    </lineage>
</organism>
<feature type="transmembrane region" description="Helical" evidence="2">
    <location>
        <begin position="36"/>
        <end position="55"/>
    </location>
</feature>
<evidence type="ECO:0000313" key="3">
    <source>
        <dbReference type="EMBL" id="CAF0781318.1"/>
    </source>
</evidence>
<dbReference type="Proteomes" id="UP000663860">
    <property type="component" value="Unassembled WGS sequence"/>
</dbReference>
<reference evidence="3" key="1">
    <citation type="submission" date="2021-02" db="EMBL/GenBank/DDBJ databases">
        <authorList>
            <person name="Nowell W R."/>
        </authorList>
    </citation>
    <scope>NUCLEOTIDE SEQUENCE</scope>
</reference>